<evidence type="ECO:0000256" key="4">
    <source>
        <dbReference type="ARBA" id="ARBA00022777"/>
    </source>
</evidence>
<feature type="domain" description="Pyridoxamine kinase/Phosphomethylpyrimidine kinase" evidence="6">
    <location>
        <begin position="78"/>
        <end position="257"/>
    </location>
</feature>
<dbReference type="PANTHER" id="PTHR10534:SF2">
    <property type="entry name" value="PYRIDOXAL KINASE"/>
    <property type="match status" value="1"/>
</dbReference>
<gene>
    <name evidence="7" type="ORF">H9761_10630</name>
</gene>
<sequence>MSVREKSNDYPKVLLINDMAGYGKVALSAMIPVFSHFKLETFNLPTALVSNTLDYGLFEILDTTEYMRNTLKIWKRLSFDFDAVCTGFIASEQQASLVCEFCKEQRERGSRIFLDPIMGDDGKFYNGVTEKSVISMKQMCAVADVVVPNITEACFLSNHVVQESYTGEDVERIADQLHDLGAKSLVITSIKMKEGKYTAVKASPGDSIKFLPYKEIPVRFPGTGDIFMSIVAGSYLRNGALEKSVETAMRQLERIICANQDNQDKYKGIPIEQFLEDTGNEEA</sequence>
<evidence type="ECO:0000313" key="7">
    <source>
        <dbReference type="EMBL" id="HJC24148.1"/>
    </source>
</evidence>
<keyword evidence="2 7" id="KW-0808">Transferase</keyword>
<keyword evidence="4 7" id="KW-0418">Kinase</keyword>
<dbReference type="PANTHER" id="PTHR10534">
    <property type="entry name" value="PYRIDOXAL KINASE"/>
    <property type="match status" value="1"/>
</dbReference>
<dbReference type="GO" id="GO:0009443">
    <property type="term" value="P:pyridoxal 5'-phosphate salvage"/>
    <property type="evidence" value="ECO:0007669"/>
    <property type="project" value="InterPro"/>
</dbReference>
<keyword evidence="3" id="KW-0547">Nucleotide-binding</keyword>
<accession>A0A9D2SQ66</accession>
<dbReference type="InterPro" id="IPR013749">
    <property type="entry name" value="PM/HMP-P_kinase-1"/>
</dbReference>
<dbReference type="EC" id="2.7.1.35" evidence="1"/>
<reference evidence="7" key="1">
    <citation type="journal article" date="2021" name="PeerJ">
        <title>Extensive microbial diversity within the chicken gut microbiome revealed by metagenomics and culture.</title>
        <authorList>
            <person name="Gilroy R."/>
            <person name="Ravi A."/>
            <person name="Getino M."/>
            <person name="Pursley I."/>
            <person name="Horton D.L."/>
            <person name="Alikhan N.F."/>
            <person name="Baker D."/>
            <person name="Gharbi K."/>
            <person name="Hall N."/>
            <person name="Watson M."/>
            <person name="Adriaenssens E.M."/>
            <person name="Foster-Nyarko E."/>
            <person name="Jarju S."/>
            <person name="Secka A."/>
            <person name="Antonio M."/>
            <person name="Oren A."/>
            <person name="Chaudhuri R.R."/>
            <person name="La Ragione R."/>
            <person name="Hildebrand F."/>
            <person name="Pallen M.J."/>
        </authorList>
    </citation>
    <scope>NUCLEOTIDE SEQUENCE</scope>
    <source>
        <strain evidence="7">USAMLcec2-132</strain>
    </source>
</reference>
<proteinExistence type="predicted"/>
<dbReference type="Proteomes" id="UP000823891">
    <property type="component" value="Unassembled WGS sequence"/>
</dbReference>
<protein>
    <recommendedName>
        <fullName evidence="1">pyridoxal kinase</fullName>
        <ecNumber evidence="1">2.7.1.35</ecNumber>
    </recommendedName>
</protein>
<dbReference type="AlphaFoldDB" id="A0A9D2SQ66"/>
<evidence type="ECO:0000256" key="1">
    <source>
        <dbReference type="ARBA" id="ARBA00012104"/>
    </source>
</evidence>
<dbReference type="SUPFAM" id="SSF53613">
    <property type="entry name" value="Ribokinase-like"/>
    <property type="match status" value="1"/>
</dbReference>
<dbReference type="InterPro" id="IPR029056">
    <property type="entry name" value="Ribokinase-like"/>
</dbReference>
<dbReference type="Pfam" id="PF08543">
    <property type="entry name" value="Phos_pyr_kin"/>
    <property type="match status" value="1"/>
</dbReference>
<comment type="caution">
    <text evidence="7">The sequence shown here is derived from an EMBL/GenBank/DDBJ whole genome shotgun (WGS) entry which is preliminary data.</text>
</comment>
<dbReference type="Gene3D" id="3.40.1190.20">
    <property type="match status" value="1"/>
</dbReference>
<evidence type="ECO:0000256" key="5">
    <source>
        <dbReference type="ARBA" id="ARBA00022840"/>
    </source>
</evidence>
<name>A0A9D2SQ66_9FIRM</name>
<dbReference type="NCBIfam" id="NF005491">
    <property type="entry name" value="PRK07105.1"/>
    <property type="match status" value="1"/>
</dbReference>
<organism evidence="7 8">
    <name type="scientific">Candidatus Eisenbergiella merdavium</name>
    <dbReference type="NCBI Taxonomy" id="2838551"/>
    <lineage>
        <taxon>Bacteria</taxon>
        <taxon>Bacillati</taxon>
        <taxon>Bacillota</taxon>
        <taxon>Clostridia</taxon>
        <taxon>Lachnospirales</taxon>
        <taxon>Lachnospiraceae</taxon>
        <taxon>Eisenbergiella</taxon>
    </lineage>
</organism>
<evidence type="ECO:0000256" key="2">
    <source>
        <dbReference type="ARBA" id="ARBA00022679"/>
    </source>
</evidence>
<dbReference type="GO" id="GO:0005829">
    <property type="term" value="C:cytosol"/>
    <property type="evidence" value="ECO:0007669"/>
    <property type="project" value="TreeGrafter"/>
</dbReference>
<evidence type="ECO:0000256" key="3">
    <source>
        <dbReference type="ARBA" id="ARBA00022741"/>
    </source>
</evidence>
<dbReference type="GO" id="GO:0008478">
    <property type="term" value="F:pyridoxal kinase activity"/>
    <property type="evidence" value="ECO:0007669"/>
    <property type="project" value="UniProtKB-EC"/>
</dbReference>
<dbReference type="InterPro" id="IPR004625">
    <property type="entry name" value="PyrdxlKinase"/>
</dbReference>
<dbReference type="GO" id="GO:0005524">
    <property type="term" value="F:ATP binding"/>
    <property type="evidence" value="ECO:0007669"/>
    <property type="project" value="UniProtKB-KW"/>
</dbReference>
<reference evidence="7" key="2">
    <citation type="submission" date="2021-04" db="EMBL/GenBank/DDBJ databases">
        <authorList>
            <person name="Gilroy R."/>
        </authorList>
    </citation>
    <scope>NUCLEOTIDE SEQUENCE</scope>
    <source>
        <strain evidence="7">USAMLcec2-132</strain>
    </source>
</reference>
<keyword evidence="5" id="KW-0067">ATP-binding</keyword>
<evidence type="ECO:0000313" key="8">
    <source>
        <dbReference type="Proteomes" id="UP000823891"/>
    </source>
</evidence>
<dbReference type="EMBL" id="DWWS01000038">
    <property type="protein sequence ID" value="HJC24148.1"/>
    <property type="molecule type" value="Genomic_DNA"/>
</dbReference>
<evidence type="ECO:0000259" key="6">
    <source>
        <dbReference type="Pfam" id="PF08543"/>
    </source>
</evidence>